<organism evidence="2 3">
    <name type="scientific">Halococcus saccharolyticus DSM 5350</name>
    <dbReference type="NCBI Taxonomy" id="1227455"/>
    <lineage>
        <taxon>Archaea</taxon>
        <taxon>Methanobacteriati</taxon>
        <taxon>Methanobacteriota</taxon>
        <taxon>Stenosarchaea group</taxon>
        <taxon>Halobacteria</taxon>
        <taxon>Halobacteriales</taxon>
        <taxon>Halococcaceae</taxon>
        <taxon>Halococcus</taxon>
    </lineage>
</organism>
<reference evidence="2 3" key="1">
    <citation type="journal article" date="2014" name="PLoS Genet.">
        <title>Phylogenetically driven sequencing of extremely halophilic archaea reveals strategies for static and dynamic osmo-response.</title>
        <authorList>
            <person name="Becker E.A."/>
            <person name="Seitzer P.M."/>
            <person name="Tritt A."/>
            <person name="Larsen D."/>
            <person name="Krusor M."/>
            <person name="Yao A.I."/>
            <person name="Wu D."/>
            <person name="Madern D."/>
            <person name="Eisen J.A."/>
            <person name="Darling A.E."/>
            <person name="Facciotti M.T."/>
        </authorList>
    </citation>
    <scope>NUCLEOTIDE SEQUENCE [LARGE SCALE GENOMIC DNA]</scope>
    <source>
        <strain evidence="2 3">DSM 5350</strain>
    </source>
</reference>
<gene>
    <name evidence="2" type="ORF">C449_02070</name>
</gene>
<evidence type="ECO:0000259" key="1">
    <source>
        <dbReference type="Pfam" id="PF24035"/>
    </source>
</evidence>
<dbReference type="InterPro" id="IPR055768">
    <property type="entry name" value="DUF7344"/>
</dbReference>
<name>M0MNE1_9EURY</name>
<dbReference type="Proteomes" id="UP000011669">
    <property type="component" value="Unassembled WGS sequence"/>
</dbReference>
<dbReference type="OrthoDB" id="331021at2157"/>
<proteinExistence type="predicted"/>
<comment type="caution">
    <text evidence="2">The sequence shown here is derived from an EMBL/GenBank/DDBJ whole genome shotgun (WGS) entry which is preliminary data.</text>
</comment>
<dbReference type="Pfam" id="PF24035">
    <property type="entry name" value="DUF7344"/>
    <property type="match status" value="1"/>
</dbReference>
<sequence length="152" mass="16398">MVSDNAAGSSWGVPQWLLSGLSAADETDRPTGSIPLSTETVCELISNARRRAVIHHVSALDSDENVRMGDLARTIAGEENDIAPTAVSAEQRKTVYVSLLQNHLPKLDSAGVVDWNDRSGDISHGQSVDELAALVESIERACEPEREHERVA</sequence>
<dbReference type="PATRIC" id="fig|1227455.4.peg.422"/>
<dbReference type="RefSeq" id="WP_006076220.1">
    <property type="nucleotide sequence ID" value="NZ_AOMD01000009.1"/>
</dbReference>
<dbReference type="InParanoid" id="M0MNE1"/>
<evidence type="ECO:0000313" key="3">
    <source>
        <dbReference type="Proteomes" id="UP000011669"/>
    </source>
</evidence>
<dbReference type="STRING" id="1227455.C449_02070"/>
<evidence type="ECO:0000313" key="2">
    <source>
        <dbReference type="EMBL" id="EMA47212.1"/>
    </source>
</evidence>
<accession>M0MNE1</accession>
<keyword evidence="3" id="KW-1185">Reference proteome</keyword>
<protein>
    <recommendedName>
        <fullName evidence="1">DUF7344 domain-containing protein</fullName>
    </recommendedName>
</protein>
<dbReference type="EMBL" id="AOMD01000009">
    <property type="protein sequence ID" value="EMA47212.1"/>
    <property type="molecule type" value="Genomic_DNA"/>
</dbReference>
<feature type="domain" description="DUF7344" evidence="1">
    <location>
        <begin position="43"/>
        <end position="122"/>
    </location>
</feature>
<dbReference type="AlphaFoldDB" id="M0MNE1"/>